<keyword evidence="13" id="KW-0496">Mitochondrion</keyword>
<feature type="transmembrane region" description="Helical" evidence="18">
    <location>
        <begin position="149"/>
        <end position="170"/>
    </location>
</feature>
<feature type="binding site" evidence="16">
    <location>
        <position position="157"/>
    </location>
    <ligand>
        <name>Fe cation</name>
        <dbReference type="ChEBI" id="CHEBI:24875"/>
        <label>1</label>
    </ligand>
</feature>
<accession>A0AAN6UCW6</accession>
<keyword evidence="14 17" id="KW-0472">Membrane</keyword>
<comment type="caution">
    <text evidence="19">The sequence shown here is derived from an EMBL/GenBank/DDBJ whole genome shotgun (WGS) entry which is preliminary data.</text>
</comment>
<keyword evidence="3" id="KW-0813">Transport</keyword>
<evidence type="ECO:0000256" key="14">
    <source>
        <dbReference type="ARBA" id="ARBA00023136"/>
    </source>
</evidence>
<feature type="binding site" evidence="16">
    <location>
        <position position="304"/>
    </location>
    <ligand>
        <name>Fe cation</name>
        <dbReference type="ChEBI" id="CHEBI:24875"/>
        <label>2</label>
    </ligand>
</feature>
<keyword evidence="8" id="KW-0809">Transit peptide</keyword>
<evidence type="ECO:0000256" key="10">
    <source>
        <dbReference type="ARBA" id="ARBA00022989"/>
    </source>
</evidence>
<gene>
    <name evidence="19" type="ORF">BT67DRAFT_445856</name>
</gene>
<dbReference type="EC" id="1.-.-.-" evidence="17"/>
<dbReference type="GO" id="GO:0009916">
    <property type="term" value="F:alternative oxidase activity"/>
    <property type="evidence" value="ECO:0007669"/>
    <property type="project" value="UniProtKB-UniRule"/>
</dbReference>
<comment type="cofactor">
    <cofactor evidence="16 17">
        <name>Fe cation</name>
        <dbReference type="ChEBI" id="CHEBI:24875"/>
    </cofactor>
    <text evidence="16 17">Binds 2 iron ions per subunit.</text>
</comment>
<dbReference type="AlphaFoldDB" id="A0AAN6UCW6"/>
<feature type="binding site" evidence="16">
    <location>
        <position position="307"/>
    </location>
    <ligand>
        <name>Fe cation</name>
        <dbReference type="ChEBI" id="CHEBI:24875"/>
        <label>2</label>
    </ligand>
</feature>
<sequence>MASRLRSSHKHARLVELAPGPQQQRRPLFFTQPAQPTARRGLGTRQIQIRLLTTPTARKQEDISAKQAAAFGSLHLTWPHKGWNDSLVHEVVASHRKPRTFGDKVAWRAIRICRWAMDLVTGMGPEPKVNSKSAGKEVTVYKPMTESQWMIRFIFLETLAGIPGIVAGTIRHLHSIRRFQADQGWIKTLLEESYNERMHLLTFLDMYKPGWLMRFMVFAAQGVFYNTMFISYLISPGVCHRFVGYLEEEAVHTYTRCLEEMDKGLLTEWTDPNFEIPEIAIRYWNIPEGKRDMRTLVLYIRADEASHRGVNHTLGNLDQASDRNPFIEEDANVSHMQVAAIKPAGLERGEVVGR</sequence>
<evidence type="ECO:0000256" key="3">
    <source>
        <dbReference type="ARBA" id="ARBA00022448"/>
    </source>
</evidence>
<feature type="binding site" evidence="16">
    <location>
        <position position="196"/>
    </location>
    <ligand>
        <name>Fe cation</name>
        <dbReference type="ChEBI" id="CHEBI:24875"/>
        <label>2</label>
    </ligand>
</feature>
<keyword evidence="5 17" id="KW-0812">Transmembrane</keyword>
<evidence type="ECO:0000313" key="20">
    <source>
        <dbReference type="Proteomes" id="UP001304895"/>
    </source>
</evidence>
<dbReference type="EMBL" id="MU853439">
    <property type="protein sequence ID" value="KAK4130256.1"/>
    <property type="molecule type" value="Genomic_DNA"/>
</dbReference>
<evidence type="ECO:0000256" key="18">
    <source>
        <dbReference type="SAM" id="Phobius"/>
    </source>
</evidence>
<comment type="subcellular location">
    <subcellularLocation>
        <location evidence="1">Mitochondrion inner membrane</location>
        <topology evidence="1">Multi-pass membrane protein</topology>
        <orientation evidence="1">Matrix side</orientation>
    </subcellularLocation>
</comment>
<evidence type="ECO:0000256" key="17">
    <source>
        <dbReference type="RuleBase" id="RU003779"/>
    </source>
</evidence>
<dbReference type="GO" id="GO:0010230">
    <property type="term" value="P:alternative respiration"/>
    <property type="evidence" value="ECO:0007669"/>
    <property type="project" value="TreeGrafter"/>
</dbReference>
<protein>
    <recommendedName>
        <fullName evidence="17">Alternative oxidase</fullName>
        <ecNumber evidence="17">1.-.-.-</ecNumber>
    </recommendedName>
</protein>
<dbReference type="Pfam" id="PF01786">
    <property type="entry name" value="AOX"/>
    <property type="match status" value="1"/>
</dbReference>
<evidence type="ECO:0000256" key="8">
    <source>
        <dbReference type="ARBA" id="ARBA00022946"/>
    </source>
</evidence>
<keyword evidence="20" id="KW-1185">Reference proteome</keyword>
<evidence type="ECO:0000256" key="15">
    <source>
        <dbReference type="ARBA" id="ARBA00025285"/>
    </source>
</evidence>
<comment type="function">
    <text evidence="15">Catalyzes cyanide-resistant oxygen consumption. May increase respiration when the cytochrome respiratory pathway is restricted, or in response to low temperatures.</text>
</comment>
<proteinExistence type="inferred from homology"/>
<keyword evidence="11 17" id="KW-0560">Oxidoreductase</keyword>
<evidence type="ECO:0000256" key="11">
    <source>
        <dbReference type="ARBA" id="ARBA00023002"/>
    </source>
</evidence>
<evidence type="ECO:0000256" key="12">
    <source>
        <dbReference type="ARBA" id="ARBA00023004"/>
    </source>
</evidence>
<feature type="binding site" evidence="16">
    <location>
        <position position="199"/>
    </location>
    <ligand>
        <name>Fe cation</name>
        <dbReference type="ChEBI" id="CHEBI:24875"/>
        <label>1</label>
    </ligand>
</feature>
<evidence type="ECO:0000256" key="1">
    <source>
        <dbReference type="ARBA" id="ARBA00004292"/>
    </source>
</evidence>
<dbReference type="CDD" id="cd01053">
    <property type="entry name" value="AOX"/>
    <property type="match status" value="1"/>
</dbReference>
<feature type="transmembrane region" description="Helical" evidence="18">
    <location>
        <begin position="211"/>
        <end position="234"/>
    </location>
</feature>
<dbReference type="FunFam" id="1.20.1260.140:FF:000002">
    <property type="entry name" value="Alternative oxidase"/>
    <property type="match status" value="1"/>
</dbReference>
<evidence type="ECO:0000256" key="6">
    <source>
        <dbReference type="ARBA" id="ARBA00022723"/>
    </source>
</evidence>
<keyword evidence="4 17" id="KW-0679">Respiratory chain</keyword>
<keyword evidence="12 16" id="KW-0408">Iron</keyword>
<dbReference type="Gene3D" id="1.20.1260.140">
    <property type="entry name" value="Alternative oxidase"/>
    <property type="match status" value="1"/>
</dbReference>
<evidence type="ECO:0000256" key="7">
    <source>
        <dbReference type="ARBA" id="ARBA00022792"/>
    </source>
</evidence>
<keyword evidence="6 16" id="KW-0479">Metal-binding</keyword>
<evidence type="ECO:0000256" key="2">
    <source>
        <dbReference type="ARBA" id="ARBA00008388"/>
    </source>
</evidence>
<feature type="binding site" evidence="16">
    <location>
        <position position="247"/>
    </location>
    <ligand>
        <name>Fe cation</name>
        <dbReference type="ChEBI" id="CHEBI:24875"/>
        <label>2</label>
    </ligand>
</feature>
<keyword evidence="10 18" id="KW-1133">Transmembrane helix</keyword>
<evidence type="ECO:0000256" key="9">
    <source>
        <dbReference type="ARBA" id="ARBA00022982"/>
    </source>
</evidence>
<evidence type="ECO:0000256" key="4">
    <source>
        <dbReference type="ARBA" id="ARBA00022660"/>
    </source>
</evidence>
<organism evidence="19 20">
    <name type="scientific">Trichocladium antarcticum</name>
    <dbReference type="NCBI Taxonomy" id="1450529"/>
    <lineage>
        <taxon>Eukaryota</taxon>
        <taxon>Fungi</taxon>
        <taxon>Dikarya</taxon>
        <taxon>Ascomycota</taxon>
        <taxon>Pezizomycotina</taxon>
        <taxon>Sordariomycetes</taxon>
        <taxon>Sordariomycetidae</taxon>
        <taxon>Sordariales</taxon>
        <taxon>Chaetomiaceae</taxon>
        <taxon>Trichocladium</taxon>
    </lineage>
</organism>
<reference evidence="19" key="2">
    <citation type="submission" date="2023-05" db="EMBL/GenBank/DDBJ databases">
        <authorList>
            <consortium name="Lawrence Berkeley National Laboratory"/>
            <person name="Steindorff A."/>
            <person name="Hensen N."/>
            <person name="Bonometti L."/>
            <person name="Westerberg I."/>
            <person name="Brannstrom I.O."/>
            <person name="Guillou S."/>
            <person name="Cros-Aarteil S."/>
            <person name="Calhoun S."/>
            <person name="Haridas S."/>
            <person name="Kuo A."/>
            <person name="Mondo S."/>
            <person name="Pangilinan J."/>
            <person name="Riley R."/>
            <person name="Labutti K."/>
            <person name="Andreopoulos B."/>
            <person name="Lipzen A."/>
            <person name="Chen C."/>
            <person name="Yanf M."/>
            <person name="Daum C."/>
            <person name="Ng V."/>
            <person name="Clum A."/>
            <person name="Ohm R."/>
            <person name="Martin F."/>
            <person name="Silar P."/>
            <person name="Natvig D."/>
            <person name="Lalanne C."/>
            <person name="Gautier V."/>
            <person name="Ament-Velasquez S.L."/>
            <person name="Kruys A."/>
            <person name="Hutchinson M.I."/>
            <person name="Powell A.J."/>
            <person name="Barry K."/>
            <person name="Miller A.N."/>
            <person name="Grigoriev I.V."/>
            <person name="Debuchy R."/>
            <person name="Gladieux P."/>
            <person name="Thoren M.H."/>
            <person name="Johannesson H."/>
        </authorList>
    </citation>
    <scope>NUCLEOTIDE SEQUENCE</scope>
    <source>
        <strain evidence="19">CBS 123565</strain>
    </source>
</reference>
<evidence type="ECO:0000256" key="5">
    <source>
        <dbReference type="ARBA" id="ARBA00022692"/>
    </source>
</evidence>
<feature type="binding site" evidence="16">
    <location>
        <position position="304"/>
    </location>
    <ligand>
        <name>Fe cation</name>
        <dbReference type="ChEBI" id="CHEBI:24875"/>
        <label>1</label>
    </ligand>
</feature>
<dbReference type="InterPro" id="IPR002680">
    <property type="entry name" value="AOX"/>
</dbReference>
<dbReference type="GO" id="GO:0046872">
    <property type="term" value="F:metal ion binding"/>
    <property type="evidence" value="ECO:0007669"/>
    <property type="project" value="UniProtKB-UniRule"/>
</dbReference>
<dbReference type="GO" id="GO:0005743">
    <property type="term" value="C:mitochondrial inner membrane"/>
    <property type="evidence" value="ECO:0007669"/>
    <property type="project" value="UniProtKB-SubCell"/>
</dbReference>
<reference evidence="19" key="1">
    <citation type="journal article" date="2023" name="Mol. Phylogenet. Evol.">
        <title>Genome-scale phylogeny and comparative genomics of the fungal order Sordariales.</title>
        <authorList>
            <person name="Hensen N."/>
            <person name="Bonometti L."/>
            <person name="Westerberg I."/>
            <person name="Brannstrom I.O."/>
            <person name="Guillou S."/>
            <person name="Cros-Aarteil S."/>
            <person name="Calhoun S."/>
            <person name="Haridas S."/>
            <person name="Kuo A."/>
            <person name="Mondo S."/>
            <person name="Pangilinan J."/>
            <person name="Riley R."/>
            <person name="LaButti K."/>
            <person name="Andreopoulos B."/>
            <person name="Lipzen A."/>
            <person name="Chen C."/>
            <person name="Yan M."/>
            <person name="Daum C."/>
            <person name="Ng V."/>
            <person name="Clum A."/>
            <person name="Steindorff A."/>
            <person name="Ohm R.A."/>
            <person name="Martin F."/>
            <person name="Silar P."/>
            <person name="Natvig D.O."/>
            <person name="Lalanne C."/>
            <person name="Gautier V."/>
            <person name="Ament-Velasquez S.L."/>
            <person name="Kruys A."/>
            <person name="Hutchinson M.I."/>
            <person name="Powell A.J."/>
            <person name="Barry K."/>
            <person name="Miller A.N."/>
            <person name="Grigoriev I.V."/>
            <person name="Debuchy R."/>
            <person name="Gladieux P."/>
            <person name="Hiltunen Thoren M."/>
            <person name="Johannesson H."/>
        </authorList>
    </citation>
    <scope>NUCLEOTIDE SEQUENCE</scope>
    <source>
        <strain evidence="19">CBS 123565</strain>
    </source>
</reference>
<evidence type="ECO:0000313" key="19">
    <source>
        <dbReference type="EMBL" id="KAK4130256.1"/>
    </source>
</evidence>
<evidence type="ECO:0000256" key="16">
    <source>
        <dbReference type="PIRSR" id="PIRSR005229-1"/>
    </source>
</evidence>
<dbReference type="GO" id="GO:0098803">
    <property type="term" value="C:respiratory chain complex"/>
    <property type="evidence" value="ECO:0007669"/>
    <property type="project" value="UniProtKB-UniRule"/>
</dbReference>
<dbReference type="PIRSF" id="PIRSF005229">
    <property type="entry name" value="AOX"/>
    <property type="match status" value="1"/>
</dbReference>
<dbReference type="PANTHER" id="PTHR31803:SF3">
    <property type="entry name" value="ALTERNATIVE OXIDASE"/>
    <property type="match status" value="1"/>
</dbReference>
<dbReference type="Proteomes" id="UP001304895">
    <property type="component" value="Unassembled WGS sequence"/>
</dbReference>
<keyword evidence="7" id="KW-0999">Mitochondrion inner membrane</keyword>
<evidence type="ECO:0000256" key="13">
    <source>
        <dbReference type="ARBA" id="ARBA00023128"/>
    </source>
</evidence>
<name>A0AAN6UCW6_9PEZI</name>
<dbReference type="PANTHER" id="PTHR31803">
    <property type="entry name" value="ALTERNATIVE OXIDASE"/>
    <property type="match status" value="1"/>
</dbReference>
<keyword evidence="9 17" id="KW-0249">Electron transport</keyword>
<dbReference type="InterPro" id="IPR038659">
    <property type="entry name" value="AOX_sf"/>
</dbReference>
<feature type="binding site" evidence="16">
    <location>
        <position position="196"/>
    </location>
    <ligand>
        <name>Fe cation</name>
        <dbReference type="ChEBI" id="CHEBI:24875"/>
        <label>1</label>
    </ligand>
</feature>
<comment type="similarity">
    <text evidence="2 17">Belongs to the alternative oxidase family.</text>
</comment>